<dbReference type="Proteomes" id="UP001589718">
    <property type="component" value="Unassembled WGS sequence"/>
</dbReference>
<evidence type="ECO:0000313" key="2">
    <source>
        <dbReference type="Proteomes" id="UP001589718"/>
    </source>
</evidence>
<gene>
    <name evidence="1" type="ORF">ACFFTU_15585</name>
</gene>
<reference evidence="1 2" key="1">
    <citation type="submission" date="2024-09" db="EMBL/GenBank/DDBJ databases">
        <authorList>
            <person name="Sun Q."/>
            <person name="Mori K."/>
        </authorList>
    </citation>
    <scope>NUCLEOTIDE SEQUENCE [LARGE SCALE GENOMIC DNA]</scope>
    <source>
        <strain evidence="1 2">JCM 4362</strain>
    </source>
</reference>
<evidence type="ECO:0000313" key="1">
    <source>
        <dbReference type="EMBL" id="MFB9521366.1"/>
    </source>
</evidence>
<dbReference type="RefSeq" id="WP_345227122.1">
    <property type="nucleotide sequence ID" value="NZ_BAAAXE010000014.1"/>
</dbReference>
<comment type="caution">
    <text evidence="1">The sequence shown here is derived from an EMBL/GenBank/DDBJ whole genome shotgun (WGS) entry which is preliminary data.</text>
</comment>
<dbReference type="EMBL" id="JBHMCR010000008">
    <property type="protein sequence ID" value="MFB9521366.1"/>
    <property type="molecule type" value="Genomic_DNA"/>
</dbReference>
<proteinExistence type="predicted"/>
<name>A0ABV5PDW4_STRCM</name>
<organism evidence="1 2">
    <name type="scientific">Streptomyces cremeus</name>
    <dbReference type="NCBI Taxonomy" id="66881"/>
    <lineage>
        <taxon>Bacteria</taxon>
        <taxon>Bacillati</taxon>
        <taxon>Actinomycetota</taxon>
        <taxon>Actinomycetes</taxon>
        <taxon>Kitasatosporales</taxon>
        <taxon>Streptomycetaceae</taxon>
        <taxon>Streptomyces</taxon>
    </lineage>
</organism>
<sequence length="41" mass="4481">MTELPRHGDGLDERLDTHFDLGGFDALEVAFGYVVGPGGYR</sequence>
<protein>
    <submittedName>
        <fullName evidence="1">Uncharacterized protein</fullName>
    </submittedName>
</protein>
<accession>A0ABV5PDW4</accession>
<keyword evidence="2" id="KW-1185">Reference proteome</keyword>